<gene>
    <name evidence="1" type="ORF">AMORRO_LOCUS2412</name>
</gene>
<feature type="non-terminal residue" evidence="1">
    <location>
        <position position="405"/>
    </location>
</feature>
<comment type="caution">
    <text evidence="1">The sequence shown here is derived from an EMBL/GenBank/DDBJ whole genome shotgun (WGS) entry which is preliminary data.</text>
</comment>
<dbReference type="AlphaFoldDB" id="A0A9N8WHX5"/>
<dbReference type="Gene3D" id="3.30.710.10">
    <property type="entry name" value="Potassium Channel Kv1.1, Chain A"/>
    <property type="match status" value="1"/>
</dbReference>
<keyword evidence="2" id="KW-1185">Reference proteome</keyword>
<dbReference type="Proteomes" id="UP000789342">
    <property type="component" value="Unassembled WGS sequence"/>
</dbReference>
<dbReference type="OrthoDB" id="2414723at2759"/>
<evidence type="ECO:0000313" key="2">
    <source>
        <dbReference type="Proteomes" id="UP000789342"/>
    </source>
</evidence>
<dbReference type="InterPro" id="IPR011333">
    <property type="entry name" value="SKP1/BTB/POZ_sf"/>
</dbReference>
<dbReference type="EMBL" id="CAJVPV010001015">
    <property type="protein sequence ID" value="CAG8483250.1"/>
    <property type="molecule type" value="Genomic_DNA"/>
</dbReference>
<organism evidence="1 2">
    <name type="scientific">Acaulospora morrowiae</name>
    <dbReference type="NCBI Taxonomy" id="94023"/>
    <lineage>
        <taxon>Eukaryota</taxon>
        <taxon>Fungi</taxon>
        <taxon>Fungi incertae sedis</taxon>
        <taxon>Mucoromycota</taxon>
        <taxon>Glomeromycotina</taxon>
        <taxon>Glomeromycetes</taxon>
        <taxon>Diversisporales</taxon>
        <taxon>Acaulosporaceae</taxon>
        <taxon>Acaulospora</taxon>
    </lineage>
</organism>
<reference evidence="1" key="1">
    <citation type="submission" date="2021-06" db="EMBL/GenBank/DDBJ databases">
        <authorList>
            <person name="Kallberg Y."/>
            <person name="Tangrot J."/>
            <person name="Rosling A."/>
        </authorList>
    </citation>
    <scope>NUCLEOTIDE SEQUENCE</scope>
    <source>
        <strain evidence="1">CL551</strain>
    </source>
</reference>
<evidence type="ECO:0000313" key="1">
    <source>
        <dbReference type="EMBL" id="CAG8483250.1"/>
    </source>
</evidence>
<accession>A0A9N8WHX5</accession>
<proteinExistence type="predicted"/>
<protein>
    <submittedName>
        <fullName evidence="1">10862_t:CDS:1</fullName>
    </submittedName>
</protein>
<name>A0A9N8WHX5_9GLOM</name>
<sequence length="405" mass="47010">TKPNELLDLLHSNHPEISGAPDFQLPGDLEKNDFQHIPIKYVVTLTTSNDAFLDSIGSCDLKNRVAIPITAKIECPNRGNFLEKKPLEEWMNSLLTLEEEFLPLQHKGIFEKRAVPPFLYFFNLFTRAHPYPFFSIWCDSPNLFTETFSTMPPGVNQPFFDRDPDVFEFVSLYLRGYNIFPLTKERLPVGWDMDNFLKYLTLDACFFKLQRLVQIIRPFFFIGLSLPGRDFFSNEEKVMVYIRRVEPSLLHISEDGNVMYRRQGQILKGEFFANHVAMDLHSANHWEFKFLGRSDGIMMSRISERIWPLTNRSASYFLGEPGSSFFDIDDTRMHCRQVYDHSVGRSFRLYKSSTVSCARIWICKLVFSLKKSPDPDKSLIIVPVWGVGVTQLYFEASSITKSIRN</sequence>